<evidence type="ECO:0000256" key="8">
    <source>
        <dbReference type="ARBA" id="ARBA00022643"/>
    </source>
</evidence>
<keyword evidence="6 17" id="KW-0349">Heme</keyword>
<dbReference type="SUPFAM" id="SSF63380">
    <property type="entry name" value="Riboflavin synthase domain-like"/>
    <property type="match status" value="1"/>
</dbReference>
<dbReference type="PROSITE" id="PS00086">
    <property type="entry name" value="CYTOCHROME_P450"/>
    <property type="match status" value="1"/>
</dbReference>
<dbReference type="GO" id="GO:0005506">
    <property type="term" value="F:iron ion binding"/>
    <property type="evidence" value="ECO:0007669"/>
    <property type="project" value="InterPro"/>
</dbReference>
<dbReference type="InterPro" id="IPR029039">
    <property type="entry name" value="Flavoprotein-like_sf"/>
</dbReference>
<evidence type="ECO:0000256" key="14">
    <source>
        <dbReference type="ARBA" id="ARBA00023033"/>
    </source>
</evidence>
<evidence type="ECO:0000256" key="5">
    <source>
        <dbReference type="ARBA" id="ARBA00022448"/>
    </source>
</evidence>
<dbReference type="InterPro" id="IPR023206">
    <property type="entry name" value="Bifunctional_P450_P450_red"/>
</dbReference>
<dbReference type="GO" id="GO:0003958">
    <property type="term" value="F:NADPH-hemoprotein reductase activity"/>
    <property type="evidence" value="ECO:0007669"/>
    <property type="project" value="UniProtKB-EC"/>
</dbReference>
<dbReference type="Gene3D" id="1.20.990.10">
    <property type="entry name" value="NADPH-cytochrome p450 Reductase, Chain A, domain 3"/>
    <property type="match status" value="1"/>
</dbReference>
<feature type="binding site" description="axial binding residue" evidence="17">
    <location>
        <position position="406"/>
    </location>
    <ligand>
        <name>heme</name>
        <dbReference type="ChEBI" id="CHEBI:30413"/>
    </ligand>
    <ligandPart>
        <name>Fe</name>
        <dbReference type="ChEBI" id="CHEBI:18248"/>
    </ligandPart>
</feature>
<feature type="domain" description="Flavodoxin-like" evidence="18">
    <location>
        <begin position="496"/>
        <end position="636"/>
    </location>
</feature>
<dbReference type="Gene3D" id="3.40.50.360">
    <property type="match status" value="1"/>
</dbReference>
<keyword evidence="7" id="KW-0285">Flavoprotein</keyword>
<evidence type="ECO:0000256" key="9">
    <source>
        <dbReference type="ARBA" id="ARBA00022723"/>
    </source>
</evidence>
<protein>
    <submittedName>
        <fullName evidence="20">Cytochrome P450</fullName>
    </submittedName>
</protein>
<comment type="catalytic activity">
    <reaction evidence="15">
        <text>an organic molecule + reduced [NADPH--hemoprotein reductase] + O2 = an alcohol + oxidized [NADPH--hemoprotein reductase] + H2O + H(+)</text>
        <dbReference type="Rhea" id="RHEA:17149"/>
        <dbReference type="Rhea" id="RHEA-COMP:11964"/>
        <dbReference type="Rhea" id="RHEA-COMP:11965"/>
        <dbReference type="ChEBI" id="CHEBI:15377"/>
        <dbReference type="ChEBI" id="CHEBI:15378"/>
        <dbReference type="ChEBI" id="CHEBI:15379"/>
        <dbReference type="ChEBI" id="CHEBI:30879"/>
        <dbReference type="ChEBI" id="CHEBI:57618"/>
        <dbReference type="ChEBI" id="CHEBI:58210"/>
        <dbReference type="ChEBI" id="CHEBI:142491"/>
        <dbReference type="EC" id="1.14.14.1"/>
    </reaction>
</comment>
<gene>
    <name evidence="20" type="ORF">BJ322DRAFT_199616</name>
</gene>
<keyword evidence="14" id="KW-0503">Monooxygenase</keyword>
<evidence type="ECO:0000313" key="20">
    <source>
        <dbReference type="EMBL" id="KAF9782170.1"/>
    </source>
</evidence>
<dbReference type="GO" id="GO:0005829">
    <property type="term" value="C:cytosol"/>
    <property type="evidence" value="ECO:0007669"/>
    <property type="project" value="TreeGrafter"/>
</dbReference>
<reference evidence="20" key="1">
    <citation type="journal article" date="2020" name="Nat. Commun.">
        <title>Large-scale genome sequencing of mycorrhizal fungi provides insights into the early evolution of symbiotic traits.</title>
        <authorList>
            <person name="Miyauchi S."/>
            <person name="Kiss E."/>
            <person name="Kuo A."/>
            <person name="Drula E."/>
            <person name="Kohler A."/>
            <person name="Sanchez-Garcia M."/>
            <person name="Morin E."/>
            <person name="Andreopoulos B."/>
            <person name="Barry K.W."/>
            <person name="Bonito G."/>
            <person name="Buee M."/>
            <person name="Carver A."/>
            <person name="Chen C."/>
            <person name="Cichocki N."/>
            <person name="Clum A."/>
            <person name="Culley D."/>
            <person name="Crous P.W."/>
            <person name="Fauchery L."/>
            <person name="Girlanda M."/>
            <person name="Hayes R.D."/>
            <person name="Keri Z."/>
            <person name="LaButti K."/>
            <person name="Lipzen A."/>
            <person name="Lombard V."/>
            <person name="Magnuson J."/>
            <person name="Maillard F."/>
            <person name="Murat C."/>
            <person name="Nolan M."/>
            <person name="Ohm R.A."/>
            <person name="Pangilinan J."/>
            <person name="Pereira M.F."/>
            <person name="Perotto S."/>
            <person name="Peter M."/>
            <person name="Pfister S."/>
            <person name="Riley R."/>
            <person name="Sitrit Y."/>
            <person name="Stielow J.B."/>
            <person name="Szollosi G."/>
            <person name="Zifcakova L."/>
            <person name="Stursova M."/>
            <person name="Spatafora J.W."/>
            <person name="Tedersoo L."/>
            <person name="Vaario L.M."/>
            <person name="Yamada A."/>
            <person name="Yan M."/>
            <person name="Wang P."/>
            <person name="Xu J."/>
            <person name="Bruns T."/>
            <person name="Baldrian P."/>
            <person name="Vilgalys R."/>
            <person name="Dunand C."/>
            <person name="Henrissat B."/>
            <person name="Grigoriev I.V."/>
            <person name="Hibbett D."/>
            <person name="Nagy L.G."/>
            <person name="Martin F.M."/>
        </authorList>
    </citation>
    <scope>NUCLEOTIDE SEQUENCE</scope>
    <source>
        <strain evidence="20">UH-Tt-Lm1</strain>
    </source>
</reference>
<dbReference type="InterPro" id="IPR017927">
    <property type="entry name" value="FAD-bd_FR_type"/>
</dbReference>
<keyword evidence="10" id="KW-0274">FAD</keyword>
<evidence type="ECO:0000313" key="21">
    <source>
        <dbReference type="Proteomes" id="UP000736335"/>
    </source>
</evidence>
<comment type="caution">
    <text evidence="20">The sequence shown here is derived from an EMBL/GenBank/DDBJ whole genome shotgun (WGS) entry which is preliminary data.</text>
</comment>
<dbReference type="GO" id="GO:0010181">
    <property type="term" value="F:FMN binding"/>
    <property type="evidence" value="ECO:0007669"/>
    <property type="project" value="InterPro"/>
</dbReference>
<evidence type="ECO:0000256" key="11">
    <source>
        <dbReference type="ARBA" id="ARBA00022857"/>
    </source>
</evidence>
<dbReference type="InterPro" id="IPR036396">
    <property type="entry name" value="Cyt_P450_sf"/>
</dbReference>
<dbReference type="PANTHER" id="PTHR19384:SF127">
    <property type="entry name" value="BIFUNCTIONAL CYTOCHROME P450_NADPH--P450 REDUCTASE"/>
    <property type="match status" value="1"/>
</dbReference>
<dbReference type="PROSITE" id="PS50902">
    <property type="entry name" value="FLAVODOXIN_LIKE"/>
    <property type="match status" value="1"/>
</dbReference>
<comment type="catalytic activity">
    <reaction evidence="16">
        <text>2 oxidized [cytochrome P450] + NADPH = 2 reduced [cytochrome P450] + NADP(+) + H(+)</text>
        <dbReference type="Rhea" id="RHEA:24040"/>
        <dbReference type="Rhea" id="RHEA-COMP:14627"/>
        <dbReference type="Rhea" id="RHEA-COMP:14628"/>
        <dbReference type="ChEBI" id="CHEBI:15378"/>
        <dbReference type="ChEBI" id="CHEBI:55376"/>
        <dbReference type="ChEBI" id="CHEBI:57783"/>
        <dbReference type="ChEBI" id="CHEBI:58349"/>
        <dbReference type="ChEBI" id="CHEBI:60344"/>
        <dbReference type="EC" id="1.6.2.4"/>
    </reaction>
</comment>
<evidence type="ECO:0000256" key="3">
    <source>
        <dbReference type="ARBA" id="ARBA00001974"/>
    </source>
</evidence>
<evidence type="ECO:0000256" key="10">
    <source>
        <dbReference type="ARBA" id="ARBA00022827"/>
    </source>
</evidence>
<keyword evidence="5" id="KW-0813">Transport</keyword>
<dbReference type="GO" id="GO:0020037">
    <property type="term" value="F:heme binding"/>
    <property type="evidence" value="ECO:0007669"/>
    <property type="project" value="InterPro"/>
</dbReference>
<keyword evidence="13 17" id="KW-0408">Iron</keyword>
<feature type="domain" description="FAD-binding FR-type" evidence="19">
    <location>
        <begin position="672"/>
        <end position="900"/>
    </location>
</feature>
<keyword evidence="11" id="KW-0521">NADP</keyword>
<dbReference type="InterPro" id="IPR001128">
    <property type="entry name" value="Cyt_P450"/>
</dbReference>
<dbReference type="Gene3D" id="1.10.630.10">
    <property type="entry name" value="Cytochrome P450"/>
    <property type="match status" value="1"/>
</dbReference>
<dbReference type="EMBL" id="WIUZ02000012">
    <property type="protein sequence ID" value="KAF9782170.1"/>
    <property type="molecule type" value="Genomic_DNA"/>
</dbReference>
<dbReference type="SUPFAM" id="SSF52343">
    <property type="entry name" value="Ferredoxin reductase-like, C-terminal NADP-linked domain"/>
    <property type="match status" value="1"/>
</dbReference>
<dbReference type="FunFam" id="2.40.30.10:FF:000198">
    <property type="entry name" value="Bifunctional cytochrome P450/NADPH--P450 reductase"/>
    <property type="match status" value="1"/>
</dbReference>
<dbReference type="FunFam" id="1.10.630.10:FF:000040">
    <property type="entry name" value="Bifunctional cytochrome P450/NADPH--P450 reductase"/>
    <property type="match status" value="1"/>
</dbReference>
<dbReference type="Proteomes" id="UP000736335">
    <property type="component" value="Unassembled WGS sequence"/>
</dbReference>
<dbReference type="Gene3D" id="3.40.50.80">
    <property type="entry name" value="Nucleotide-binding domain of ferredoxin-NADP reductase (FNR) module"/>
    <property type="match status" value="1"/>
</dbReference>
<evidence type="ECO:0000256" key="13">
    <source>
        <dbReference type="ARBA" id="ARBA00023004"/>
    </source>
</evidence>
<keyword evidence="21" id="KW-1185">Reference proteome</keyword>
<evidence type="ECO:0000259" key="19">
    <source>
        <dbReference type="PROSITE" id="PS51384"/>
    </source>
</evidence>
<comment type="cofactor">
    <cofactor evidence="1">
        <name>FMN</name>
        <dbReference type="ChEBI" id="CHEBI:58210"/>
    </cofactor>
</comment>
<comment type="similarity">
    <text evidence="4">In the N-terminal section; belongs to the cytochrome P450 family.</text>
</comment>
<accession>A0A9P6HC10</accession>
<sequence length="1058" mass="117406">MTHPIPQPRRIPFFGNITSIDRTAPTKSLLLLAQRYGEIYRLDLLGRQLVVVSSCDLLNELCDDKRFPKLVSGAVKEISALVHDGLFTADTGNKNWAIAHRLLMPIFGTGAIRDMFPAMEDIVSQLVTKWERFGPDHVIDPGKDYTKLTLDAIALASMSYRMNSFYTEDMVPFVAALTGALLECQLRATRPRIATAMMTGTQAQFEGDIKLMIDTALALVRKRRENPTDPDGPKDLLDRMLTVVDTKTGEKMSDESIVDNLITFLIAGHETTAAMLTFLTYELLKHPNVLLKLRAEIDDVLGDQPIAMNDISKMPYTVAVLREILRFHPPAAARFVHSLEPTTIGKGKYALTPDDHILINSISTNRDPAVWGDDADEFKPERMLDGGFEKVPPNSWQPFGFGLRACIGRAFAIQEAHMAVATIFQRFDLVMDDPSYQLREKQTVTLKPDGFYIRAYPRNRKARLYTTPSSTTLLHGNAKQKTKFAAPADVASSHPLYVLYGSNSGTSEGFAQRVASDAPVHGFRPSIGTLDSAAERIPSDGPVVIITASFEGEPADNAAYFVKWLNSLQGEPLSDLRYAVFGCGNRDWVQTYQRIPRLVDELLGKRGGQALLSRGEGDAGGSDIFNDFDNWEDSLFKKLTEEYHTKSSKSISSIEIREVAPGTERAATLRQTDAALGEVIANTILTAPGKPVKRHLEFELPPNQTYSAGDYLAILPVNPERDVKRVLSRFKLLGEQEITISSNIPTSLPIGKSITISGLLSGYVELSQPATPRNLRDLVESSKSEAATQTLLKLSEMYAQEVLAKRISLLDILEANPDIQPTFVQYVEMLPPIRVRQYSISSSPLWNPQRVSLTISVVRAPALSGKDEDFMGVATTFLDGLKPGDRVQMAIRPSGAFHLPQDPSIPVVMIAAGSGVAPMRGFIQERALQREAGRDVGTMTLFFGCRSPDDDFLYSKTDLEEWSKLGILEVRPAFSRDTEKSEGCRYVQDRIWNDRAVVSKWFDQGASYYFCGAGKVALEVKTKLRNMIMESKGCTEEEATMSLERLTRTSRFATDIFD</sequence>
<proteinExistence type="inferred from homology"/>
<dbReference type="Pfam" id="PF00175">
    <property type="entry name" value="NAD_binding_1"/>
    <property type="match status" value="1"/>
</dbReference>
<comment type="cofactor">
    <cofactor evidence="2 17">
        <name>heme</name>
        <dbReference type="ChEBI" id="CHEBI:30413"/>
    </cofactor>
</comment>
<dbReference type="Pfam" id="PF00258">
    <property type="entry name" value="Flavodoxin_1"/>
    <property type="match status" value="1"/>
</dbReference>
<keyword evidence="12" id="KW-0560">Oxidoreductase</keyword>
<dbReference type="InterPro" id="IPR017938">
    <property type="entry name" value="Riboflavin_synthase-like_b-brl"/>
</dbReference>
<keyword evidence="8" id="KW-0288">FMN</keyword>
<dbReference type="PRINTS" id="PR00463">
    <property type="entry name" value="EP450I"/>
</dbReference>
<dbReference type="PIRSF" id="PIRSF000209">
    <property type="entry name" value="Bifunctional_P450_P450R"/>
    <property type="match status" value="1"/>
</dbReference>
<dbReference type="InterPro" id="IPR002401">
    <property type="entry name" value="Cyt_P450_E_grp-I"/>
</dbReference>
<name>A0A9P6HC10_9AGAM</name>
<dbReference type="PANTHER" id="PTHR19384">
    <property type="entry name" value="NITRIC OXIDE SYNTHASE-RELATED"/>
    <property type="match status" value="1"/>
</dbReference>
<keyword evidence="9 17" id="KW-0479">Metal-binding</keyword>
<dbReference type="Gene3D" id="2.40.30.10">
    <property type="entry name" value="Translation factors"/>
    <property type="match status" value="1"/>
</dbReference>
<evidence type="ECO:0000256" key="12">
    <source>
        <dbReference type="ARBA" id="ARBA00023002"/>
    </source>
</evidence>
<dbReference type="CDD" id="cd11068">
    <property type="entry name" value="CYP120A1"/>
    <property type="match status" value="1"/>
</dbReference>
<comment type="cofactor">
    <cofactor evidence="3">
        <name>FAD</name>
        <dbReference type="ChEBI" id="CHEBI:57692"/>
    </cofactor>
</comment>
<dbReference type="SUPFAM" id="SSF52218">
    <property type="entry name" value="Flavoproteins"/>
    <property type="match status" value="1"/>
</dbReference>
<dbReference type="InterPro" id="IPR017972">
    <property type="entry name" value="Cyt_P450_CS"/>
</dbReference>
<evidence type="ECO:0000256" key="7">
    <source>
        <dbReference type="ARBA" id="ARBA00022630"/>
    </source>
</evidence>
<organism evidence="20 21">
    <name type="scientific">Thelephora terrestris</name>
    <dbReference type="NCBI Taxonomy" id="56493"/>
    <lineage>
        <taxon>Eukaryota</taxon>
        <taxon>Fungi</taxon>
        <taxon>Dikarya</taxon>
        <taxon>Basidiomycota</taxon>
        <taxon>Agaricomycotina</taxon>
        <taxon>Agaricomycetes</taxon>
        <taxon>Thelephorales</taxon>
        <taxon>Thelephoraceae</taxon>
        <taxon>Thelephora</taxon>
    </lineage>
</organism>
<evidence type="ECO:0000259" key="18">
    <source>
        <dbReference type="PROSITE" id="PS50902"/>
    </source>
</evidence>
<evidence type="ECO:0000256" key="17">
    <source>
        <dbReference type="PIRSR" id="PIRSR000209-1"/>
    </source>
</evidence>
<dbReference type="SUPFAM" id="SSF48264">
    <property type="entry name" value="Cytochrome P450"/>
    <property type="match status" value="1"/>
</dbReference>
<dbReference type="GO" id="GO:0070330">
    <property type="term" value="F:aromatase activity"/>
    <property type="evidence" value="ECO:0007669"/>
    <property type="project" value="InterPro"/>
</dbReference>
<dbReference type="InterPro" id="IPR023173">
    <property type="entry name" value="NADPH_Cyt_P450_Rdtase_alpha"/>
</dbReference>
<dbReference type="Pfam" id="PF00067">
    <property type="entry name" value="p450"/>
    <property type="match status" value="1"/>
</dbReference>
<evidence type="ECO:0000256" key="6">
    <source>
        <dbReference type="ARBA" id="ARBA00022617"/>
    </source>
</evidence>
<dbReference type="PROSITE" id="PS51384">
    <property type="entry name" value="FAD_FR"/>
    <property type="match status" value="1"/>
</dbReference>
<evidence type="ECO:0000256" key="1">
    <source>
        <dbReference type="ARBA" id="ARBA00001917"/>
    </source>
</evidence>
<evidence type="ECO:0000256" key="16">
    <source>
        <dbReference type="ARBA" id="ARBA00049342"/>
    </source>
</evidence>
<evidence type="ECO:0000256" key="15">
    <source>
        <dbReference type="ARBA" id="ARBA00047827"/>
    </source>
</evidence>
<dbReference type="CDD" id="cd06206">
    <property type="entry name" value="bifunctional_CYPOR"/>
    <property type="match status" value="1"/>
</dbReference>
<dbReference type="AlphaFoldDB" id="A0A9P6HC10"/>
<dbReference type="InterPro" id="IPR039261">
    <property type="entry name" value="FNR_nucleotide-bd"/>
</dbReference>
<evidence type="ECO:0000256" key="4">
    <source>
        <dbReference type="ARBA" id="ARBA00010018"/>
    </source>
</evidence>
<dbReference type="InterPro" id="IPR008254">
    <property type="entry name" value="Flavodoxin/NO_synth"/>
</dbReference>
<dbReference type="OrthoDB" id="1470350at2759"/>
<dbReference type="InterPro" id="IPR001433">
    <property type="entry name" value="OxRdtase_FAD/NAD-bd"/>
</dbReference>
<evidence type="ECO:0000256" key="2">
    <source>
        <dbReference type="ARBA" id="ARBA00001971"/>
    </source>
</evidence>
<dbReference type="GO" id="GO:0050660">
    <property type="term" value="F:flavin adenine dinucleotide binding"/>
    <property type="evidence" value="ECO:0007669"/>
    <property type="project" value="TreeGrafter"/>
</dbReference>
<reference evidence="20" key="2">
    <citation type="submission" date="2020-11" db="EMBL/GenBank/DDBJ databases">
        <authorList>
            <consortium name="DOE Joint Genome Institute"/>
            <person name="Kuo A."/>
            <person name="Miyauchi S."/>
            <person name="Kiss E."/>
            <person name="Drula E."/>
            <person name="Kohler A."/>
            <person name="Sanchez-Garcia M."/>
            <person name="Andreopoulos B."/>
            <person name="Barry K.W."/>
            <person name="Bonito G."/>
            <person name="Buee M."/>
            <person name="Carver A."/>
            <person name="Chen C."/>
            <person name="Cichocki N."/>
            <person name="Clum A."/>
            <person name="Culley D."/>
            <person name="Crous P.W."/>
            <person name="Fauchery L."/>
            <person name="Girlanda M."/>
            <person name="Hayes R."/>
            <person name="Keri Z."/>
            <person name="Labutti K."/>
            <person name="Lipzen A."/>
            <person name="Lombard V."/>
            <person name="Magnuson J."/>
            <person name="Maillard F."/>
            <person name="Morin E."/>
            <person name="Murat C."/>
            <person name="Nolan M."/>
            <person name="Ohm R."/>
            <person name="Pangilinan J."/>
            <person name="Pereira M."/>
            <person name="Perotto S."/>
            <person name="Peter M."/>
            <person name="Riley R."/>
            <person name="Sitrit Y."/>
            <person name="Stielow B."/>
            <person name="Szollosi G."/>
            <person name="Zifcakova L."/>
            <person name="Stursova M."/>
            <person name="Spatafora J.W."/>
            <person name="Tedersoo L."/>
            <person name="Vaario L.-M."/>
            <person name="Yamada A."/>
            <person name="Yan M."/>
            <person name="Wang P."/>
            <person name="Xu J."/>
            <person name="Bruns T."/>
            <person name="Baldrian P."/>
            <person name="Vilgalys R."/>
            <person name="Henrissat B."/>
            <person name="Grigoriev I.V."/>
            <person name="Hibbett D."/>
            <person name="Nagy L.G."/>
            <person name="Martin F.M."/>
        </authorList>
    </citation>
    <scope>NUCLEOTIDE SEQUENCE</scope>
    <source>
        <strain evidence="20">UH-Tt-Lm1</strain>
    </source>
</reference>
<dbReference type="Pfam" id="PF00667">
    <property type="entry name" value="FAD_binding_1"/>
    <property type="match status" value="1"/>
</dbReference>
<dbReference type="InterPro" id="IPR003097">
    <property type="entry name" value="CysJ-like_FAD-binding"/>
</dbReference>
<dbReference type="PRINTS" id="PR00385">
    <property type="entry name" value="P450"/>
</dbReference>